<organism evidence="2 3">
    <name type="scientific">Nocardioides pocheonensis</name>
    <dbReference type="NCBI Taxonomy" id="661485"/>
    <lineage>
        <taxon>Bacteria</taxon>
        <taxon>Bacillati</taxon>
        <taxon>Actinomycetota</taxon>
        <taxon>Actinomycetes</taxon>
        <taxon>Propionibacteriales</taxon>
        <taxon>Nocardioidaceae</taxon>
        <taxon>Nocardioides</taxon>
    </lineage>
</organism>
<accession>A0A3N0GGH5</accession>
<keyword evidence="3" id="KW-1185">Reference proteome</keyword>
<proteinExistence type="predicted"/>
<dbReference type="CDD" id="cd05829">
    <property type="entry name" value="Sortase_F"/>
    <property type="match status" value="1"/>
</dbReference>
<dbReference type="NCBIfam" id="NF033748">
    <property type="entry name" value="class_F_sortase"/>
    <property type="match status" value="1"/>
</dbReference>
<dbReference type="Gene3D" id="2.40.260.10">
    <property type="entry name" value="Sortase"/>
    <property type="match status" value="1"/>
</dbReference>
<comment type="caution">
    <text evidence="2">The sequence shown here is derived from an EMBL/GenBank/DDBJ whole genome shotgun (WGS) entry which is preliminary data.</text>
</comment>
<evidence type="ECO:0000256" key="1">
    <source>
        <dbReference type="ARBA" id="ARBA00022801"/>
    </source>
</evidence>
<gene>
    <name evidence="2" type="ORF">EFL26_22455</name>
</gene>
<reference evidence="2 3" key="1">
    <citation type="submission" date="2018-11" db="EMBL/GenBank/DDBJ databases">
        <authorList>
            <person name="Li F."/>
        </authorList>
    </citation>
    <scope>NUCLEOTIDE SEQUENCE [LARGE SCALE GENOMIC DNA]</scope>
    <source>
        <strain evidence="2 3">Gsoil 818</strain>
    </source>
</reference>
<evidence type="ECO:0000313" key="2">
    <source>
        <dbReference type="EMBL" id="RNM11539.1"/>
    </source>
</evidence>
<sequence>MRIPAIDVSATVTSLGIHPDRTVEVPANPDQAGWYRLGSHPGQAGSAVILGHVDSTHGPAVFYRLRSLTRGDGIAVRASDGSITHFEVTSISTYANADFPAQKVYRSTGRPGLALVTCGGRYDAAHGGYQANVVVFADLVSNEPR</sequence>
<dbReference type="SUPFAM" id="SSF63817">
    <property type="entry name" value="Sortase"/>
    <property type="match status" value="1"/>
</dbReference>
<name>A0A3N0GGH5_9ACTN</name>
<evidence type="ECO:0000313" key="3">
    <source>
        <dbReference type="Proteomes" id="UP000279994"/>
    </source>
</evidence>
<keyword evidence="1" id="KW-0378">Hydrolase</keyword>
<protein>
    <submittedName>
        <fullName evidence="2">Class F sortase</fullName>
    </submittedName>
</protein>
<dbReference type="Proteomes" id="UP000279994">
    <property type="component" value="Unassembled WGS sequence"/>
</dbReference>
<dbReference type="GO" id="GO:0016787">
    <property type="term" value="F:hydrolase activity"/>
    <property type="evidence" value="ECO:0007669"/>
    <property type="project" value="UniProtKB-KW"/>
</dbReference>
<dbReference type="Pfam" id="PF04203">
    <property type="entry name" value="Sortase"/>
    <property type="match status" value="1"/>
</dbReference>
<dbReference type="AlphaFoldDB" id="A0A3N0GGH5"/>
<dbReference type="EMBL" id="RJSF01000048">
    <property type="protein sequence ID" value="RNM11539.1"/>
    <property type="molecule type" value="Genomic_DNA"/>
</dbReference>
<dbReference type="InterPro" id="IPR005754">
    <property type="entry name" value="Sortase"/>
</dbReference>
<dbReference type="InterPro" id="IPR042001">
    <property type="entry name" value="Sortase_F"/>
</dbReference>
<dbReference type="InterPro" id="IPR023365">
    <property type="entry name" value="Sortase_dom-sf"/>
</dbReference>